<organism evidence="2 3">
    <name type="scientific">Brucella tritici</name>
    <dbReference type="NCBI Taxonomy" id="94626"/>
    <lineage>
        <taxon>Bacteria</taxon>
        <taxon>Pseudomonadati</taxon>
        <taxon>Pseudomonadota</taxon>
        <taxon>Alphaproteobacteria</taxon>
        <taxon>Hyphomicrobiales</taxon>
        <taxon>Brucellaceae</taxon>
        <taxon>Brucella/Ochrobactrum group</taxon>
        <taxon>Brucella</taxon>
    </lineage>
</organism>
<evidence type="ECO:0000313" key="3">
    <source>
        <dbReference type="Proteomes" id="UP000558475"/>
    </source>
</evidence>
<dbReference type="AlphaFoldDB" id="A0A7X6FPI6"/>
<accession>A0A7X6FPI6</accession>
<feature type="compositionally biased region" description="Acidic residues" evidence="1">
    <location>
        <begin position="144"/>
        <end position="153"/>
    </location>
</feature>
<evidence type="ECO:0000313" key="2">
    <source>
        <dbReference type="EMBL" id="NKW09471.1"/>
    </source>
</evidence>
<comment type="caution">
    <text evidence="2">The sequence shown here is derived from an EMBL/GenBank/DDBJ whole genome shotgun (WGS) entry which is preliminary data.</text>
</comment>
<dbReference type="EMBL" id="JAAXZB010000001">
    <property type="protein sequence ID" value="NKW09471.1"/>
    <property type="molecule type" value="Genomic_DNA"/>
</dbReference>
<proteinExistence type="predicted"/>
<evidence type="ECO:0000256" key="1">
    <source>
        <dbReference type="SAM" id="MobiDB-lite"/>
    </source>
</evidence>
<feature type="region of interest" description="Disordered" evidence="1">
    <location>
        <begin position="92"/>
        <end position="189"/>
    </location>
</feature>
<gene>
    <name evidence="2" type="ORF">HGG76_06140</name>
</gene>
<sequence>MKTKIRDKEFIAYAVEKATGEILEGPPVTFSMAVAEGWYHRPGSKWLTMPDLMGRYRSASMFCGLYAPHILNGMPTEDEVIDITDYQVVAEEAPAPADGASDKRPASRPKGIHAAMQASKTEATAKPPKTSGAAPKPANVVDAEIVEDDDAEGVDAVSHENHIDKTSIQDSENDIFESPDDQDDDYNPA</sequence>
<feature type="compositionally biased region" description="Basic and acidic residues" evidence="1">
    <location>
        <begin position="157"/>
        <end position="167"/>
    </location>
</feature>
<dbReference type="Proteomes" id="UP000558475">
    <property type="component" value="Unassembled WGS sequence"/>
</dbReference>
<name>A0A7X6FPI6_9HYPH</name>
<reference evidence="2 3" key="1">
    <citation type="submission" date="2020-04" db="EMBL/GenBank/DDBJ databases">
        <title>Whole genome sequencing of clinical and environmental type strains of Ochrobactrum.</title>
        <authorList>
            <person name="Dharne M."/>
        </authorList>
    </citation>
    <scope>NUCLEOTIDE SEQUENCE [LARGE SCALE GENOMIC DNA]</scope>
    <source>
        <strain evidence="2 3">DSM 13340</strain>
    </source>
</reference>
<feature type="compositionally biased region" description="Acidic residues" evidence="1">
    <location>
        <begin position="171"/>
        <end position="189"/>
    </location>
</feature>
<protein>
    <submittedName>
        <fullName evidence="2">Uncharacterized protein</fullName>
    </submittedName>
</protein>